<evidence type="ECO:0000259" key="5">
    <source>
        <dbReference type="Pfam" id="PF09095"/>
    </source>
</evidence>
<dbReference type="Proteomes" id="UP000322214">
    <property type="component" value="Chromosome"/>
</dbReference>
<dbReference type="Pfam" id="PF09094">
    <property type="entry name" value="AmyA-A_glucT_m"/>
    <property type="match status" value="1"/>
</dbReference>
<dbReference type="GO" id="GO:0030979">
    <property type="term" value="P:alpha-glucan biosynthetic process"/>
    <property type="evidence" value="ECO:0007669"/>
    <property type="project" value="InterPro"/>
</dbReference>
<dbReference type="KEGG" id="mff:MFFC18_00590"/>
<keyword evidence="2" id="KW-0119">Carbohydrate metabolism</keyword>
<evidence type="ECO:0000259" key="4">
    <source>
        <dbReference type="Pfam" id="PF09094"/>
    </source>
</evidence>
<dbReference type="InterPro" id="IPR014718">
    <property type="entry name" value="GH-type_carb-bd"/>
</dbReference>
<dbReference type="SUPFAM" id="SSF74650">
    <property type="entry name" value="Galactose mutarotase-like"/>
    <property type="match status" value="1"/>
</dbReference>
<dbReference type="Pfam" id="PF09095">
    <property type="entry name" value="AmyA-gluTrfs_C"/>
    <property type="match status" value="1"/>
</dbReference>
<keyword evidence="6" id="KW-0326">Glycosidase</keyword>
<evidence type="ECO:0000313" key="6">
    <source>
        <dbReference type="EMBL" id="QEG20212.1"/>
    </source>
</evidence>
<dbReference type="InterPro" id="IPR015179">
    <property type="entry name" value="A-amylase/a-glucTrfase_C"/>
</dbReference>
<dbReference type="SUPFAM" id="SSF88713">
    <property type="entry name" value="Glycoside hydrolase/deacetylase"/>
    <property type="match status" value="1"/>
</dbReference>
<proteinExistence type="inferred from homology"/>
<evidence type="ECO:0000313" key="7">
    <source>
        <dbReference type="Proteomes" id="UP000322214"/>
    </source>
</evidence>
<dbReference type="GO" id="GO:0004556">
    <property type="term" value="F:alpha-amylase activity"/>
    <property type="evidence" value="ECO:0007669"/>
    <property type="project" value="UniProtKB-EC"/>
</dbReference>
<evidence type="ECO:0000256" key="1">
    <source>
        <dbReference type="ARBA" id="ARBA00006821"/>
    </source>
</evidence>
<dbReference type="GO" id="GO:0005576">
    <property type="term" value="C:extracellular region"/>
    <property type="evidence" value="ECO:0007669"/>
    <property type="project" value="TreeGrafter"/>
</dbReference>
<dbReference type="AlphaFoldDB" id="A0A5B9P5G2"/>
<feature type="domain" description="Alpha-amylase/4-alpha-glucanotransferase central" evidence="4">
    <location>
        <begin position="315"/>
        <end position="397"/>
    </location>
</feature>
<dbReference type="SUPFAM" id="SSF88688">
    <property type="entry name" value="Families 57/38 glycoside transferase middle domain"/>
    <property type="match status" value="1"/>
</dbReference>
<dbReference type="Gene3D" id="3.20.110.20">
    <property type="match status" value="1"/>
</dbReference>
<evidence type="ECO:0000256" key="2">
    <source>
        <dbReference type="ARBA" id="ARBA00023277"/>
    </source>
</evidence>
<feature type="domain" description="Glycoside hydrolase family 57 N-terminal" evidence="3">
    <location>
        <begin position="10"/>
        <end position="272"/>
    </location>
</feature>
<name>A0A5B9P5G2_9BACT</name>
<organism evidence="6 7">
    <name type="scientific">Mariniblastus fucicola</name>
    <dbReference type="NCBI Taxonomy" id="980251"/>
    <lineage>
        <taxon>Bacteria</taxon>
        <taxon>Pseudomonadati</taxon>
        <taxon>Planctomycetota</taxon>
        <taxon>Planctomycetia</taxon>
        <taxon>Pirellulales</taxon>
        <taxon>Pirellulaceae</taxon>
        <taxon>Mariniblastus</taxon>
    </lineage>
</organism>
<dbReference type="InterPro" id="IPR011330">
    <property type="entry name" value="Glyco_hydro/deAcase_b/a-brl"/>
</dbReference>
<keyword evidence="6" id="KW-0378">Hydrolase</keyword>
<gene>
    <name evidence="6" type="primary">amyA</name>
    <name evidence="6" type="ORF">MFFC18_00590</name>
</gene>
<accession>A0A5B9P5G2</accession>
<dbReference type="PANTHER" id="PTHR41695:SF1">
    <property type="entry name" value="1,4-ALPHA-GLUCAN BRANCHING ENZYME TK1436"/>
    <property type="match status" value="1"/>
</dbReference>
<dbReference type="EMBL" id="CP042912">
    <property type="protein sequence ID" value="QEG20212.1"/>
    <property type="molecule type" value="Genomic_DNA"/>
</dbReference>
<dbReference type="OrthoDB" id="8476at2"/>
<dbReference type="CDD" id="cd10793">
    <property type="entry name" value="GH57N_TLGT_like"/>
    <property type="match status" value="1"/>
</dbReference>
<keyword evidence="7" id="KW-1185">Reference proteome</keyword>
<dbReference type="PANTHER" id="PTHR41695">
    <property type="entry name" value="1,4-ALPHA-GLUCAN BRANCHING ENZYME RV3031-RELATED"/>
    <property type="match status" value="1"/>
</dbReference>
<dbReference type="InterPro" id="IPR015178">
    <property type="entry name" value="A-amylase/a-glucTrfase_central"/>
</dbReference>
<sequence length="723" mass="82221">MSDPQINLCLVLHNHQPVGNFDGVFEAAYQDSYLPFLEVFEPFTDLKISLHTSGPLMQWMREKHPDYLSRIASLVEAGRIEIIGGAFYEAILTMIPTRDRVGQIEMFSKWLEKHVCPKVNGMWVPERVWESNLASSIADAGIHYTVLDDYHFRRAGLTNDQLFGDYVVEDEGRVIRVFPGSEKLRYLIPFSSPEEVVNYCREVAQKQPGGVLVFGDDGEKFGTWPNTKKHVYDDGWLKAFFQALTDNRDWINTTTLADAIERTQPLGKIYLPDSSYREMTEWALPVQRQVEQDELVHQLEGDPRWKQIQSFMSGGMWRNFKVKYPETNFMYSRMMYVSELLQQAIDSGASDSVIDSARDHLYQGQCNCSYWHGAFGGIYLPHLRNAVYQHLLYAENILRGVLTPDATFVEAESRDFNFDGRSEVRLANEQISAWISPHAGGHVYELDLMQIGHNLGATLARRKEFYHAKVMQGENKAEGEAASIHDLVVFKQEGLDKRLQYDSRLRSSLIDHFWDEDVTLDALMENRALERGDFADGDFGAKIRRSPDRIQVMMAREGNAWGVPLKITKGLTLAKDSNEIEIAYLIEGLPTDRSFRFAVEFNLAGMPDGQDDRFFSDAAGNHLGQLGEKIELPSAKEISLTDQWLGLQATLSVDSDAKLWAYPVQAVSQSESGFELVHQCVCVQPSWIVRGDVTGRWSSRLKLRLQTEASRHFQGNEEALAAQ</sequence>
<dbReference type="Pfam" id="PF03065">
    <property type="entry name" value="Glyco_hydro_57"/>
    <property type="match status" value="1"/>
</dbReference>
<dbReference type="Gene3D" id="2.70.98.10">
    <property type="match status" value="1"/>
</dbReference>
<dbReference type="InterPro" id="IPR004300">
    <property type="entry name" value="Glyco_hydro_57_N"/>
</dbReference>
<reference evidence="6 7" key="1">
    <citation type="submission" date="2019-08" db="EMBL/GenBank/DDBJ databases">
        <title>Deep-cultivation of Planctomycetes and their phenomic and genomic characterization uncovers novel biology.</title>
        <authorList>
            <person name="Wiegand S."/>
            <person name="Jogler M."/>
            <person name="Boedeker C."/>
            <person name="Pinto D."/>
            <person name="Vollmers J."/>
            <person name="Rivas-Marin E."/>
            <person name="Kohn T."/>
            <person name="Peeters S.H."/>
            <person name="Heuer A."/>
            <person name="Rast P."/>
            <person name="Oberbeckmann S."/>
            <person name="Bunk B."/>
            <person name="Jeske O."/>
            <person name="Meyerdierks A."/>
            <person name="Storesund J.E."/>
            <person name="Kallscheuer N."/>
            <person name="Luecker S."/>
            <person name="Lage O.M."/>
            <person name="Pohl T."/>
            <person name="Merkel B.J."/>
            <person name="Hornburger P."/>
            <person name="Mueller R.-W."/>
            <person name="Bruemmer F."/>
            <person name="Labrenz M."/>
            <person name="Spormann A.M."/>
            <person name="Op den Camp H."/>
            <person name="Overmann J."/>
            <person name="Amann R."/>
            <person name="Jetten M.S.M."/>
            <person name="Mascher T."/>
            <person name="Medema M.H."/>
            <person name="Devos D.P."/>
            <person name="Kaster A.-K."/>
            <person name="Ovreas L."/>
            <person name="Rohde M."/>
            <person name="Galperin M.Y."/>
            <person name="Jogler C."/>
        </authorList>
    </citation>
    <scope>NUCLEOTIDE SEQUENCE [LARGE SCALE GENOMIC DNA]</scope>
    <source>
        <strain evidence="6 7">FC18</strain>
    </source>
</reference>
<dbReference type="GO" id="GO:0030246">
    <property type="term" value="F:carbohydrate binding"/>
    <property type="evidence" value="ECO:0007669"/>
    <property type="project" value="InterPro"/>
</dbReference>
<dbReference type="GO" id="GO:0003844">
    <property type="term" value="F:1,4-alpha-glucan branching enzyme activity"/>
    <property type="evidence" value="ECO:0007669"/>
    <property type="project" value="InterPro"/>
</dbReference>
<dbReference type="InterPro" id="IPR040042">
    <property type="entry name" value="Branching_enz_MT3115-like"/>
</dbReference>
<feature type="domain" description="Alpha-amylase/4-alpha-glucanotransferase C-terminal" evidence="5">
    <location>
        <begin position="415"/>
        <end position="700"/>
    </location>
</feature>
<protein>
    <submittedName>
        <fullName evidence="6">Alpha-amylase 1</fullName>
        <ecNumber evidence="6">3.2.1.1</ecNumber>
    </submittedName>
</protein>
<dbReference type="InterPro" id="IPR011013">
    <property type="entry name" value="Gal_mutarotase_sf_dom"/>
</dbReference>
<dbReference type="InterPro" id="IPR028995">
    <property type="entry name" value="Glyco_hydro_57/38_cen_sf"/>
</dbReference>
<evidence type="ECO:0000259" key="3">
    <source>
        <dbReference type="Pfam" id="PF03065"/>
    </source>
</evidence>
<comment type="similarity">
    <text evidence="1">Belongs to the glycosyl hydrolase 57 family.</text>
</comment>
<dbReference type="STRING" id="980251.GCA_001642875_03702"/>
<dbReference type="RefSeq" id="WP_075085721.1">
    <property type="nucleotide sequence ID" value="NZ_CP042912.1"/>
</dbReference>
<dbReference type="EC" id="3.2.1.1" evidence="6"/>